<feature type="region of interest" description="Disordered" evidence="1">
    <location>
        <begin position="1"/>
        <end position="22"/>
    </location>
</feature>
<dbReference type="InterPro" id="IPR047659">
    <property type="entry name" value="T7SS_assoc"/>
</dbReference>
<evidence type="ECO:0000313" key="3">
    <source>
        <dbReference type="EMBL" id="NEC51102.1"/>
    </source>
</evidence>
<sequence>MSEPGAETPAAADTTPDPAPPEEYVQAARLAPDHWLYLPDPAWQGEGPPPDWAVVGQWRSDSDGTIVEWEDNPEYRPSPEAMGWPEPADDIDRAIQLATTGYGPAEAVTAALSGAEVAVLVTADGEPVRASAPDGTPVVLAYTSDRYLHAAGRLSFAHLPVGTILTRVPPDHALYLNSNAPVGMVLPTDGLAGLLEGGTPLE</sequence>
<comment type="caution">
    <text evidence="3">The sequence shown here is derived from an EMBL/GenBank/DDBJ whole genome shotgun (WGS) entry which is preliminary data.</text>
</comment>
<organism evidence="3 4">
    <name type="scientific">Actinospica acidiphila</name>
    <dbReference type="NCBI Taxonomy" id="304899"/>
    <lineage>
        <taxon>Bacteria</taxon>
        <taxon>Bacillati</taxon>
        <taxon>Actinomycetota</taxon>
        <taxon>Actinomycetes</taxon>
        <taxon>Catenulisporales</taxon>
        <taxon>Actinospicaceae</taxon>
        <taxon>Actinospica</taxon>
    </lineage>
</organism>
<name>A0A9X5CM88_9ACTN</name>
<dbReference type="InterPro" id="IPR009839">
    <property type="entry name" value="SseB_N"/>
</dbReference>
<proteinExistence type="predicted"/>
<dbReference type="AlphaFoldDB" id="A0A9X5CM88"/>
<dbReference type="EMBL" id="JAAGNA010000747">
    <property type="protein sequence ID" value="NEC51102.1"/>
    <property type="molecule type" value="Genomic_DNA"/>
</dbReference>
<dbReference type="Pfam" id="PF07179">
    <property type="entry name" value="SseB"/>
    <property type="match status" value="1"/>
</dbReference>
<dbReference type="NCBIfam" id="NF033532">
    <property type="entry name" value="lone7para_assoc"/>
    <property type="match status" value="1"/>
</dbReference>
<evidence type="ECO:0000313" key="4">
    <source>
        <dbReference type="Proteomes" id="UP000471745"/>
    </source>
</evidence>
<protein>
    <submittedName>
        <fullName evidence="3">SseB family protein</fullName>
    </submittedName>
</protein>
<keyword evidence="4" id="KW-1185">Reference proteome</keyword>
<dbReference type="Proteomes" id="UP000471745">
    <property type="component" value="Unassembled WGS sequence"/>
</dbReference>
<reference evidence="3 4" key="1">
    <citation type="submission" date="2020-01" db="EMBL/GenBank/DDBJ databases">
        <title>Insect and environment-associated Actinomycetes.</title>
        <authorList>
            <person name="Currrie C."/>
            <person name="Chevrette M."/>
            <person name="Carlson C."/>
            <person name="Stubbendieck R."/>
            <person name="Wendt-Pienkowski E."/>
        </authorList>
    </citation>
    <scope>NUCLEOTIDE SEQUENCE [LARGE SCALE GENOMIC DNA]</scope>
    <source>
        <strain evidence="3 4">SID8189</strain>
    </source>
</reference>
<dbReference type="RefSeq" id="WP_058915310.1">
    <property type="nucleotide sequence ID" value="NZ_JAAGNA010000747.1"/>
</dbReference>
<gene>
    <name evidence="3" type="ORF">G3I18_21425</name>
</gene>
<feature type="domain" description="SseB protein N-terminal" evidence="2">
    <location>
        <begin position="93"/>
        <end position="192"/>
    </location>
</feature>
<evidence type="ECO:0000259" key="2">
    <source>
        <dbReference type="Pfam" id="PF07179"/>
    </source>
</evidence>
<evidence type="ECO:0000256" key="1">
    <source>
        <dbReference type="SAM" id="MobiDB-lite"/>
    </source>
</evidence>
<accession>A0A9X5CM88</accession>
<feature type="compositionally biased region" description="Low complexity" evidence="1">
    <location>
        <begin position="1"/>
        <end position="16"/>
    </location>
</feature>